<dbReference type="Gene3D" id="2.40.30.10">
    <property type="entry name" value="Translation factors"/>
    <property type="match status" value="1"/>
</dbReference>
<comment type="cofactor">
    <cofactor evidence="1">
        <name>FAD</name>
        <dbReference type="ChEBI" id="CHEBI:57692"/>
    </cofactor>
</comment>
<dbReference type="GO" id="GO:0016491">
    <property type="term" value="F:oxidoreductase activity"/>
    <property type="evidence" value="ECO:0007669"/>
    <property type="project" value="UniProtKB-KW"/>
</dbReference>
<evidence type="ECO:0000256" key="1">
    <source>
        <dbReference type="ARBA" id="ARBA00001974"/>
    </source>
</evidence>
<dbReference type="PROSITE" id="PS51384">
    <property type="entry name" value="FAD_FR"/>
    <property type="match status" value="1"/>
</dbReference>
<dbReference type="Proteomes" id="UP000254771">
    <property type="component" value="Unassembled WGS sequence"/>
</dbReference>
<evidence type="ECO:0000256" key="4">
    <source>
        <dbReference type="ARBA" id="ARBA00022857"/>
    </source>
</evidence>
<accession>A0A370DSC7</accession>
<dbReference type="Gene3D" id="3.40.50.80">
    <property type="entry name" value="Nucleotide-binding domain of ferredoxin-NADP reductase (FNR) module"/>
    <property type="match status" value="1"/>
</dbReference>
<dbReference type="SUPFAM" id="SSF63380">
    <property type="entry name" value="Riboflavin synthase domain-like"/>
    <property type="match status" value="1"/>
</dbReference>
<evidence type="ECO:0000256" key="3">
    <source>
        <dbReference type="ARBA" id="ARBA00022827"/>
    </source>
</evidence>
<dbReference type="PANTHER" id="PTHR43314">
    <property type="match status" value="1"/>
</dbReference>
<keyword evidence="3" id="KW-0274">FAD</keyword>
<dbReference type="InterPro" id="IPR015701">
    <property type="entry name" value="FNR"/>
</dbReference>
<organism evidence="7 8">
    <name type="scientific">endosymbiont of Escarpia spicata</name>
    <dbReference type="NCBI Taxonomy" id="2200908"/>
    <lineage>
        <taxon>Bacteria</taxon>
        <taxon>Pseudomonadati</taxon>
        <taxon>Pseudomonadota</taxon>
        <taxon>Gammaproteobacteria</taxon>
        <taxon>sulfur-oxidizing symbionts</taxon>
    </lineage>
</organism>
<dbReference type="InterPro" id="IPR001433">
    <property type="entry name" value="OxRdtase_FAD/NAD-bd"/>
</dbReference>
<keyword evidence="2" id="KW-0285">Flavoprotein</keyword>
<feature type="domain" description="FAD-binding FR-type" evidence="6">
    <location>
        <begin position="11"/>
        <end position="134"/>
    </location>
</feature>
<dbReference type="InterPro" id="IPR017938">
    <property type="entry name" value="Riboflavin_synthase-like_b-brl"/>
</dbReference>
<dbReference type="PRINTS" id="PR00371">
    <property type="entry name" value="FPNCR"/>
</dbReference>
<proteinExistence type="predicted"/>
<gene>
    <name evidence="7" type="ORF">DIZ78_02340</name>
</gene>
<dbReference type="EMBL" id="QFXE01000004">
    <property type="protein sequence ID" value="RDH88017.1"/>
    <property type="molecule type" value="Genomic_DNA"/>
</dbReference>
<evidence type="ECO:0000259" key="6">
    <source>
        <dbReference type="PROSITE" id="PS51384"/>
    </source>
</evidence>
<keyword evidence="8" id="KW-1185">Reference proteome</keyword>
<dbReference type="InterPro" id="IPR001709">
    <property type="entry name" value="Flavoprot_Pyr_Nucl_cyt_Rdtase"/>
</dbReference>
<evidence type="ECO:0000256" key="5">
    <source>
        <dbReference type="ARBA" id="ARBA00023002"/>
    </source>
</evidence>
<keyword evidence="4" id="KW-0521">NADP</keyword>
<dbReference type="InterPro" id="IPR017927">
    <property type="entry name" value="FAD-bd_FR_type"/>
</dbReference>
<comment type="caution">
    <text evidence="7">The sequence shown here is derived from an EMBL/GenBank/DDBJ whole genome shotgun (WGS) entry which is preliminary data.</text>
</comment>
<name>A0A370DSC7_9GAMM</name>
<dbReference type="AlphaFoldDB" id="A0A370DSC7"/>
<keyword evidence="5" id="KW-0560">Oxidoreductase</keyword>
<protein>
    <submittedName>
        <fullName evidence="7">Oxidoreductase</fullName>
    </submittedName>
</protein>
<evidence type="ECO:0000313" key="8">
    <source>
        <dbReference type="Proteomes" id="UP000254771"/>
    </source>
</evidence>
<evidence type="ECO:0000313" key="7">
    <source>
        <dbReference type="EMBL" id="RDH88017.1"/>
    </source>
</evidence>
<evidence type="ECO:0000256" key="2">
    <source>
        <dbReference type="ARBA" id="ARBA00022630"/>
    </source>
</evidence>
<dbReference type="InterPro" id="IPR039261">
    <property type="entry name" value="FNR_nucleotide-bd"/>
</dbReference>
<dbReference type="SUPFAM" id="SSF52343">
    <property type="entry name" value="Ferredoxin reductase-like, C-terminal NADP-linked domain"/>
    <property type="match status" value="1"/>
</dbReference>
<sequence>MNNSTPDNALSNTCPAVVIDSRRISPADTDEVRAIGLRIADPAFRFQEGQTIGVLVPGPHAFGTKPHHRYYSIANARDKQASDEIEIQIIVRRCFYIDEVSGEQFPGIASNYLCDAKPGNPITLTGPYKSAFNMPKERDSNLLMIGSGTGIAPFRAFIQRIYSTHQGWDGKVRLFFGDMNGLDLLYMNDVDSDLANYYVNETFEAYQSISTKYGVNADEALELTLEEHATEAWDMLQDPKTHVFLAGTRKANDALDKILAQLAGSTETWDAMKQKMKDDNRWSELLYI</sequence>
<dbReference type="Pfam" id="PF00175">
    <property type="entry name" value="NAD_binding_1"/>
    <property type="match status" value="1"/>
</dbReference>
<reference evidence="7 8" key="1">
    <citation type="journal article" date="2018" name="ISME J.">
        <title>Endosymbiont genomes yield clues of tubeworm success.</title>
        <authorList>
            <person name="Li Y."/>
            <person name="Liles M.R."/>
            <person name="Halanych K.M."/>
        </authorList>
    </citation>
    <scope>NUCLEOTIDE SEQUENCE [LARGE SCALE GENOMIC DNA]</scope>
    <source>
        <strain evidence="7">A1462</strain>
    </source>
</reference>